<organism evidence="2 3">
    <name type="scientific">Halorubrum coriense DSM 10284</name>
    <dbReference type="NCBI Taxonomy" id="1227466"/>
    <lineage>
        <taxon>Archaea</taxon>
        <taxon>Methanobacteriati</taxon>
        <taxon>Methanobacteriota</taxon>
        <taxon>Stenosarchaea group</taxon>
        <taxon>Halobacteria</taxon>
        <taxon>Halobacteriales</taxon>
        <taxon>Haloferacaceae</taxon>
        <taxon>Halorubrum</taxon>
    </lineage>
</organism>
<dbReference type="Proteomes" id="UP000011509">
    <property type="component" value="Unassembled WGS sequence"/>
</dbReference>
<evidence type="ECO:0000256" key="1">
    <source>
        <dbReference type="SAM" id="MobiDB-lite"/>
    </source>
</evidence>
<protein>
    <recommendedName>
        <fullName evidence="4">DUF3006 domain-containing protein</fullName>
    </recommendedName>
</protein>
<dbReference type="PATRIC" id="fig|1227466.3.peg.871"/>
<gene>
    <name evidence="2" type="ORF">C464_04296</name>
</gene>
<dbReference type="OrthoDB" id="299121at2157"/>
<dbReference type="RefSeq" id="WP_006112304.1">
    <property type="nucleotide sequence ID" value="NZ_AOJL01000020.1"/>
</dbReference>
<dbReference type="EMBL" id="AOJL01000020">
    <property type="protein sequence ID" value="ELZ49667.1"/>
    <property type="molecule type" value="Genomic_DNA"/>
</dbReference>
<sequence length="103" mass="11227">MTDVDPPDVDLPDGEYTAVVDNVEDGLATVFFERDGDEVGNAVLDPSRLPPEGRRADAILSVTLDGGRIDSAAYEPGRTERRAEAAQDRFDRLSERPPADEEP</sequence>
<reference evidence="2 3" key="1">
    <citation type="journal article" date="2014" name="PLoS Genet.">
        <title>Phylogenetically driven sequencing of extremely halophilic archaea reveals strategies for static and dynamic osmo-response.</title>
        <authorList>
            <person name="Becker E.A."/>
            <person name="Seitzer P.M."/>
            <person name="Tritt A."/>
            <person name="Larsen D."/>
            <person name="Krusor M."/>
            <person name="Yao A.I."/>
            <person name="Wu D."/>
            <person name="Madern D."/>
            <person name="Eisen J.A."/>
            <person name="Darling A.E."/>
            <person name="Facciotti M.T."/>
        </authorList>
    </citation>
    <scope>NUCLEOTIDE SEQUENCE [LARGE SCALE GENOMIC DNA]</scope>
    <source>
        <strain evidence="2 3">DSM 10284</strain>
    </source>
</reference>
<evidence type="ECO:0000313" key="2">
    <source>
        <dbReference type="EMBL" id="ELZ49667.1"/>
    </source>
</evidence>
<name>M0ERZ0_9EURY</name>
<comment type="caution">
    <text evidence="2">The sequence shown here is derived from an EMBL/GenBank/DDBJ whole genome shotgun (WGS) entry which is preliminary data.</text>
</comment>
<evidence type="ECO:0000313" key="3">
    <source>
        <dbReference type="Proteomes" id="UP000011509"/>
    </source>
</evidence>
<dbReference type="STRING" id="1227466.C464_04296"/>
<feature type="region of interest" description="Disordered" evidence="1">
    <location>
        <begin position="71"/>
        <end position="103"/>
    </location>
</feature>
<keyword evidence="3" id="KW-1185">Reference proteome</keyword>
<proteinExistence type="predicted"/>
<feature type="compositionally biased region" description="Basic and acidic residues" evidence="1">
    <location>
        <begin position="77"/>
        <end position="103"/>
    </location>
</feature>
<evidence type="ECO:0008006" key="4">
    <source>
        <dbReference type="Google" id="ProtNLM"/>
    </source>
</evidence>
<accession>M0ERZ0</accession>
<dbReference type="AlphaFoldDB" id="M0ERZ0"/>